<feature type="domain" description="HTH lacI-type" evidence="5">
    <location>
        <begin position="2"/>
        <end position="56"/>
    </location>
</feature>
<comment type="caution">
    <text evidence="6">The sequence shown here is derived from an EMBL/GenBank/DDBJ whole genome shotgun (WGS) entry which is preliminary data.</text>
</comment>
<proteinExistence type="predicted"/>
<organism evidence="6 7">
    <name type="scientific">Actinoplanes couchii</name>
    <dbReference type="NCBI Taxonomy" id="403638"/>
    <lineage>
        <taxon>Bacteria</taxon>
        <taxon>Bacillati</taxon>
        <taxon>Actinomycetota</taxon>
        <taxon>Actinomycetes</taxon>
        <taxon>Micromonosporales</taxon>
        <taxon>Micromonosporaceae</taxon>
        <taxon>Actinoplanes</taxon>
    </lineage>
</organism>
<protein>
    <submittedName>
        <fullName evidence="6">LacI family transcriptional regulator</fullName>
    </submittedName>
</protein>
<evidence type="ECO:0000256" key="4">
    <source>
        <dbReference type="ARBA" id="ARBA00023163"/>
    </source>
</evidence>
<dbReference type="InterPro" id="IPR010982">
    <property type="entry name" value="Lambda_DNA-bd_dom_sf"/>
</dbReference>
<dbReference type="CDD" id="cd01392">
    <property type="entry name" value="HTH_LacI"/>
    <property type="match status" value="1"/>
</dbReference>
<keyword evidence="4" id="KW-0804">Transcription</keyword>
<gene>
    <name evidence="6" type="ORF">Aco03nite_001320</name>
</gene>
<keyword evidence="2" id="KW-0805">Transcription regulation</keyword>
<dbReference type="PANTHER" id="PTHR30146:SF148">
    <property type="entry name" value="HTH-TYPE TRANSCRIPTIONAL REPRESSOR PURR-RELATED"/>
    <property type="match status" value="1"/>
</dbReference>
<dbReference type="CDD" id="cd06267">
    <property type="entry name" value="PBP1_LacI_sugar_binding-like"/>
    <property type="match status" value="1"/>
</dbReference>
<dbReference type="SUPFAM" id="SSF53822">
    <property type="entry name" value="Periplasmic binding protein-like I"/>
    <property type="match status" value="1"/>
</dbReference>
<keyword evidence="3" id="KW-0238">DNA-binding</keyword>
<accession>A0ABQ3WZV6</accession>
<dbReference type="SMART" id="SM00354">
    <property type="entry name" value="HTH_LACI"/>
    <property type="match status" value="1"/>
</dbReference>
<reference evidence="6 7" key="1">
    <citation type="submission" date="2021-01" db="EMBL/GenBank/DDBJ databases">
        <title>Whole genome shotgun sequence of Actinoplanes couchii NBRC 106145.</title>
        <authorList>
            <person name="Komaki H."/>
            <person name="Tamura T."/>
        </authorList>
    </citation>
    <scope>NUCLEOTIDE SEQUENCE [LARGE SCALE GENOMIC DNA]</scope>
    <source>
        <strain evidence="6 7">NBRC 106145</strain>
    </source>
</reference>
<name>A0ABQ3WZV6_9ACTN</name>
<dbReference type="Gene3D" id="3.40.50.2300">
    <property type="match status" value="2"/>
</dbReference>
<keyword evidence="7" id="KW-1185">Reference proteome</keyword>
<evidence type="ECO:0000256" key="3">
    <source>
        <dbReference type="ARBA" id="ARBA00023125"/>
    </source>
</evidence>
<dbReference type="PANTHER" id="PTHR30146">
    <property type="entry name" value="LACI-RELATED TRANSCRIPTIONAL REPRESSOR"/>
    <property type="match status" value="1"/>
</dbReference>
<sequence length="319" mass="32219">MATLADVAALAGYNKSTVSRALARPEMVAPETIARIRAAADQLGYVLNRTASQLARGRTGLAAFVVPTLENAFFAPIIGGAQARAAESDLHLTVTVASLETAAGLAALERLAAQVDGLILAAPRGPEENVAAIAAIKPTVLVDREAEGLPSVVADTATAIGAVVQGLAVRGHRRIAYLGGPPGSWQDPGRAAAAREAAARSGAELTVHGPYPASFAAGVTATAEVLESGATAVVPYATALALGLILTLRGRGVQVPGEVLVSAETTVTEALGVPGIPAIDVAGDALGRAAMDLLGAAMTDPTETSRLRLPVQVTWSRPA</sequence>
<dbReference type="Pfam" id="PF13377">
    <property type="entry name" value="Peripla_BP_3"/>
    <property type="match status" value="1"/>
</dbReference>
<dbReference type="Proteomes" id="UP000612282">
    <property type="component" value="Unassembled WGS sequence"/>
</dbReference>
<evidence type="ECO:0000256" key="1">
    <source>
        <dbReference type="ARBA" id="ARBA00022491"/>
    </source>
</evidence>
<evidence type="ECO:0000256" key="2">
    <source>
        <dbReference type="ARBA" id="ARBA00023015"/>
    </source>
</evidence>
<keyword evidence="1" id="KW-0678">Repressor</keyword>
<dbReference type="PROSITE" id="PS50932">
    <property type="entry name" value="HTH_LACI_2"/>
    <property type="match status" value="1"/>
</dbReference>
<dbReference type="SUPFAM" id="SSF47413">
    <property type="entry name" value="lambda repressor-like DNA-binding domains"/>
    <property type="match status" value="1"/>
</dbReference>
<dbReference type="InterPro" id="IPR028082">
    <property type="entry name" value="Peripla_BP_I"/>
</dbReference>
<dbReference type="InterPro" id="IPR000843">
    <property type="entry name" value="HTH_LacI"/>
</dbReference>
<dbReference type="Gene3D" id="1.10.260.40">
    <property type="entry name" value="lambda repressor-like DNA-binding domains"/>
    <property type="match status" value="1"/>
</dbReference>
<evidence type="ECO:0000313" key="6">
    <source>
        <dbReference type="EMBL" id="GID51728.1"/>
    </source>
</evidence>
<evidence type="ECO:0000259" key="5">
    <source>
        <dbReference type="PROSITE" id="PS50932"/>
    </source>
</evidence>
<evidence type="ECO:0000313" key="7">
    <source>
        <dbReference type="Proteomes" id="UP000612282"/>
    </source>
</evidence>
<dbReference type="RefSeq" id="WP_203792489.1">
    <property type="nucleotide sequence ID" value="NZ_BAAAQE010000090.1"/>
</dbReference>
<dbReference type="Pfam" id="PF00356">
    <property type="entry name" value="LacI"/>
    <property type="match status" value="1"/>
</dbReference>
<dbReference type="InterPro" id="IPR046335">
    <property type="entry name" value="LacI/GalR-like_sensor"/>
</dbReference>
<dbReference type="EMBL" id="BOMG01000004">
    <property type="protein sequence ID" value="GID51728.1"/>
    <property type="molecule type" value="Genomic_DNA"/>
</dbReference>